<dbReference type="EMBL" id="JAYWIO010000005">
    <property type="protein sequence ID" value="KAK7258835.1"/>
    <property type="molecule type" value="Genomic_DNA"/>
</dbReference>
<dbReference type="InterPro" id="IPR036163">
    <property type="entry name" value="HMA_dom_sf"/>
</dbReference>
<sequence>MSNQDSQTCILKVSMHCVGCEKKVKKILHKIDGVNSVNIKGGEKGKVVVTGNVNPATLIKTLKMSGNPAKIWDDQRGTQLQNMQVDHGKRVKYNKSRNQMSQKVGCDGGQSAHFQNVNGPHDFKVPTKQPKSVKFNLSDKEFDDYNKGGGHDQHDGHGPSMHNNTMMSNMMTAMGNGNGPDMNNMMSVMWNGHGPHKHMVNGPDMNNMMPMMVNGHGVGPLGHMINGSGMNSVMSVMGNDNEFVLHRHMVKGLDMNSLMPMMRNDHGPHGHMVNEHNMNDIMPMMGNGHELVPYGHIVNGFGMNNVMPVMGNDHGPYGCMVNGSNMNNIMWMMGNDHGPHERMVNGPNVNNIMQMMGNDHELLSHGRMINGFGTNNVMPVMGNGHGPHGCIVNGLDMNNMMLVTGNGYGSHGSSGMVNGSDMNNNTSYNGRGVNYYGNGKKVDVNVVAAQMNDKSTCEGEDFNEVKSDEKKGKKSNVDLGKNKKEVGLVGRFMGFDNKNNKKEAVGDTNKKNINGEGDGKISGNDLDYFDFDIPTHAKMGKGRKKGNNHNGNAGRMGPMKQNGPMGQMDPMGNMANVQAMNNGGEYYQGRQQMQPSPSNIQQQHQCMGVMMNQQQQANMNMYPPSMMQDRPQPQPSMNYMPLPPLSSYPMPDPITHIFSDENVQGCSIM</sequence>
<dbReference type="InterPro" id="IPR006121">
    <property type="entry name" value="HMA_dom"/>
</dbReference>
<proteinExistence type="inferred from homology"/>
<keyword evidence="4" id="KW-0636">Prenylation</keyword>
<name>A0AAN9I058_CROPI</name>
<evidence type="ECO:0000259" key="7">
    <source>
        <dbReference type="PROSITE" id="PS50846"/>
    </source>
</evidence>
<keyword evidence="3" id="KW-0449">Lipoprotein</keyword>
<dbReference type="AlphaFoldDB" id="A0AAN9I058"/>
<evidence type="ECO:0000313" key="9">
    <source>
        <dbReference type="Proteomes" id="UP001372338"/>
    </source>
</evidence>
<evidence type="ECO:0000256" key="4">
    <source>
        <dbReference type="ARBA" id="ARBA00023289"/>
    </source>
</evidence>
<dbReference type="PANTHER" id="PTHR45868">
    <property type="entry name" value="HEAVY METAL-ASSOCIATED ISOPRENYLATED PLANT PROTEIN 33-RELATED"/>
    <property type="match status" value="1"/>
</dbReference>
<evidence type="ECO:0000256" key="1">
    <source>
        <dbReference type="ARBA" id="ARBA00022481"/>
    </source>
</evidence>
<comment type="caution">
    <text evidence="8">The sequence shown here is derived from an EMBL/GenBank/DDBJ whole genome shotgun (WGS) entry which is preliminary data.</text>
</comment>
<gene>
    <name evidence="8" type="ORF">RIF29_24423</name>
</gene>
<dbReference type="Gene3D" id="3.30.70.100">
    <property type="match status" value="1"/>
</dbReference>
<feature type="domain" description="HMA" evidence="7">
    <location>
        <begin position="6"/>
        <end position="70"/>
    </location>
</feature>
<evidence type="ECO:0000256" key="5">
    <source>
        <dbReference type="ARBA" id="ARBA00024045"/>
    </source>
</evidence>
<keyword evidence="9" id="KW-1185">Reference proteome</keyword>
<keyword evidence="1" id="KW-0488">Methylation</keyword>
<dbReference type="Proteomes" id="UP001372338">
    <property type="component" value="Unassembled WGS sequence"/>
</dbReference>
<evidence type="ECO:0000256" key="2">
    <source>
        <dbReference type="ARBA" id="ARBA00022723"/>
    </source>
</evidence>
<feature type="compositionally biased region" description="Basic residues" evidence="6">
    <location>
        <begin position="538"/>
        <end position="547"/>
    </location>
</feature>
<keyword evidence="2" id="KW-0479">Metal-binding</keyword>
<protein>
    <recommendedName>
        <fullName evidence="7">HMA domain-containing protein</fullName>
    </recommendedName>
</protein>
<dbReference type="SUPFAM" id="SSF55008">
    <property type="entry name" value="HMA, heavy metal-associated domain"/>
    <property type="match status" value="1"/>
</dbReference>
<dbReference type="CDD" id="cd00371">
    <property type="entry name" value="HMA"/>
    <property type="match status" value="1"/>
</dbReference>
<dbReference type="GO" id="GO:0046872">
    <property type="term" value="F:metal ion binding"/>
    <property type="evidence" value="ECO:0007669"/>
    <property type="project" value="UniProtKB-KW"/>
</dbReference>
<dbReference type="PROSITE" id="PS50846">
    <property type="entry name" value="HMA_2"/>
    <property type="match status" value="1"/>
</dbReference>
<dbReference type="PANTHER" id="PTHR45868:SF83">
    <property type="entry name" value="HEAVY METAL-ASSOCIATED ISOPRENYLATED PLANT PROTEIN 33"/>
    <property type="match status" value="1"/>
</dbReference>
<comment type="similarity">
    <text evidence="5">Belongs to the HIPP family.</text>
</comment>
<organism evidence="8 9">
    <name type="scientific">Crotalaria pallida</name>
    <name type="common">Smooth rattlebox</name>
    <name type="synonym">Crotalaria striata</name>
    <dbReference type="NCBI Taxonomy" id="3830"/>
    <lineage>
        <taxon>Eukaryota</taxon>
        <taxon>Viridiplantae</taxon>
        <taxon>Streptophyta</taxon>
        <taxon>Embryophyta</taxon>
        <taxon>Tracheophyta</taxon>
        <taxon>Spermatophyta</taxon>
        <taxon>Magnoliopsida</taxon>
        <taxon>eudicotyledons</taxon>
        <taxon>Gunneridae</taxon>
        <taxon>Pentapetalae</taxon>
        <taxon>rosids</taxon>
        <taxon>fabids</taxon>
        <taxon>Fabales</taxon>
        <taxon>Fabaceae</taxon>
        <taxon>Papilionoideae</taxon>
        <taxon>50 kb inversion clade</taxon>
        <taxon>genistoids sensu lato</taxon>
        <taxon>core genistoids</taxon>
        <taxon>Crotalarieae</taxon>
        <taxon>Crotalaria</taxon>
    </lineage>
</organism>
<evidence type="ECO:0000256" key="3">
    <source>
        <dbReference type="ARBA" id="ARBA00023288"/>
    </source>
</evidence>
<accession>A0AAN9I058</accession>
<evidence type="ECO:0000313" key="8">
    <source>
        <dbReference type="EMBL" id="KAK7258835.1"/>
    </source>
</evidence>
<reference evidence="8 9" key="1">
    <citation type="submission" date="2024-01" db="EMBL/GenBank/DDBJ databases">
        <title>The genomes of 5 underutilized Papilionoideae crops provide insights into root nodulation and disease resistanc.</title>
        <authorList>
            <person name="Yuan L."/>
        </authorList>
    </citation>
    <scope>NUCLEOTIDE SEQUENCE [LARGE SCALE GENOMIC DNA]</scope>
    <source>
        <strain evidence="8">ZHUSHIDOU_FW_LH</strain>
        <tissue evidence="8">Leaf</tissue>
    </source>
</reference>
<evidence type="ECO:0000256" key="6">
    <source>
        <dbReference type="SAM" id="MobiDB-lite"/>
    </source>
</evidence>
<feature type="region of interest" description="Disordered" evidence="6">
    <location>
        <begin position="537"/>
        <end position="556"/>
    </location>
</feature>
<dbReference type="Pfam" id="PF00403">
    <property type="entry name" value="HMA"/>
    <property type="match status" value="1"/>
</dbReference>
<feature type="region of interest" description="Disordered" evidence="6">
    <location>
        <begin position="458"/>
        <end position="478"/>
    </location>
</feature>